<evidence type="ECO:0008006" key="3">
    <source>
        <dbReference type="Google" id="ProtNLM"/>
    </source>
</evidence>
<dbReference type="RefSeq" id="WP_154276136.1">
    <property type="nucleotide sequence ID" value="NZ_WKQN01000001.1"/>
</dbReference>
<organism evidence="1 2">
    <name type="scientific">Faecalibacterium prausnitzii</name>
    <dbReference type="NCBI Taxonomy" id="853"/>
    <lineage>
        <taxon>Bacteria</taxon>
        <taxon>Bacillati</taxon>
        <taxon>Bacillota</taxon>
        <taxon>Clostridia</taxon>
        <taxon>Eubacteriales</taxon>
        <taxon>Oscillospiraceae</taxon>
        <taxon>Faecalibacterium</taxon>
    </lineage>
</organism>
<accession>A0A844DRV4</accession>
<protein>
    <recommendedName>
        <fullName evidence="3">DUF551 domain-containing protein</fullName>
    </recommendedName>
</protein>
<comment type="caution">
    <text evidence="1">The sequence shown here is derived from an EMBL/GenBank/DDBJ whole genome shotgun (WGS) entry which is preliminary data.</text>
</comment>
<reference evidence="1 2" key="1">
    <citation type="journal article" date="2019" name="Nat. Med.">
        <title>A library of human gut bacterial isolates paired with longitudinal multiomics data enables mechanistic microbiome research.</title>
        <authorList>
            <person name="Poyet M."/>
            <person name="Groussin M."/>
            <person name="Gibbons S.M."/>
            <person name="Avila-Pacheco J."/>
            <person name="Jiang X."/>
            <person name="Kearney S.M."/>
            <person name="Perrotta A.R."/>
            <person name="Berdy B."/>
            <person name="Zhao S."/>
            <person name="Lieberman T.D."/>
            <person name="Swanson P.K."/>
            <person name="Smith M."/>
            <person name="Roesemann S."/>
            <person name="Alexander J.E."/>
            <person name="Rich S.A."/>
            <person name="Livny J."/>
            <person name="Vlamakis H."/>
            <person name="Clish C."/>
            <person name="Bullock K."/>
            <person name="Deik A."/>
            <person name="Scott J."/>
            <person name="Pierce K.A."/>
            <person name="Xavier R.J."/>
            <person name="Alm E.J."/>
        </authorList>
    </citation>
    <scope>NUCLEOTIDE SEQUENCE [LARGE SCALE GENOMIC DNA]</scope>
    <source>
        <strain evidence="1 2">BIOML-A1</strain>
    </source>
</reference>
<dbReference type="AlphaFoldDB" id="A0A844DRV4"/>
<gene>
    <name evidence="1" type="ORF">GKD95_00675</name>
</gene>
<dbReference type="Proteomes" id="UP000461506">
    <property type="component" value="Unassembled WGS sequence"/>
</dbReference>
<evidence type="ECO:0000313" key="2">
    <source>
        <dbReference type="Proteomes" id="UP000461506"/>
    </source>
</evidence>
<evidence type="ECO:0000313" key="1">
    <source>
        <dbReference type="EMBL" id="MSC61883.1"/>
    </source>
</evidence>
<name>A0A844DRV4_9FIRM</name>
<dbReference type="EMBL" id="WKQN01000001">
    <property type="protein sequence ID" value="MSC61883.1"/>
    <property type="molecule type" value="Genomic_DNA"/>
</dbReference>
<proteinExistence type="predicted"/>
<sequence length="110" mass="12748">MSKKRYLEAETLKEFLRMGMKVGHIHTLRDVENYIDTQPEATPQEVAGQCWRNSKYDPPTEADADRLGRIIVWGAAVKHVDITYWENAIFYPVDVPFWMPLPVAPEEKAE</sequence>